<dbReference type="PANTHER" id="PTHR45660">
    <property type="entry name" value="HISTONE-LYSINE N-METHYLTRANSFERASE SETMAR"/>
    <property type="match status" value="1"/>
</dbReference>
<dbReference type="SMART" id="SM00466">
    <property type="entry name" value="SRA"/>
    <property type="match status" value="1"/>
</dbReference>
<dbReference type="InterPro" id="IPR046341">
    <property type="entry name" value="SET_dom_sf"/>
</dbReference>
<keyword evidence="3" id="KW-0489">Methyltransferase</keyword>
<dbReference type="InterPro" id="IPR003105">
    <property type="entry name" value="SRA_YDG"/>
</dbReference>
<evidence type="ECO:0000256" key="3">
    <source>
        <dbReference type="ARBA" id="ARBA00022603"/>
    </source>
</evidence>
<keyword evidence="9" id="KW-0472">Membrane</keyword>
<dbReference type="Pfam" id="PF00856">
    <property type="entry name" value="SET"/>
    <property type="match status" value="1"/>
</dbReference>
<dbReference type="GO" id="GO:0032259">
    <property type="term" value="P:methylation"/>
    <property type="evidence" value="ECO:0007669"/>
    <property type="project" value="UniProtKB-KW"/>
</dbReference>
<dbReference type="InterPro" id="IPR015947">
    <property type="entry name" value="PUA-like_sf"/>
</dbReference>
<dbReference type="Pfam" id="PF05033">
    <property type="entry name" value="Pre-SET"/>
    <property type="match status" value="1"/>
</dbReference>
<evidence type="ECO:0000256" key="5">
    <source>
        <dbReference type="ARBA" id="ARBA00022691"/>
    </source>
</evidence>
<sequence>MESPCKESNIPLYESSKQEPSSKAIEVSVTKNIAQRVQKVESKGPLERRCSPRLRNIPKEKRPCYVEGQRMVLDAAKLDVCKKEVEVESTGPRERRPFHDADQRWGLGATKGDVCKKETGDHNRKRPSELPGDDASKRRTYMDHSMQEWLPNIDRKGRENGQSRSRLALGSLPFKVDDAEIELEDNAYLKWTDYQSFVADAIKQKASAAVKEAVRTFNSHCLNFAQVEEKRYEKVEVRDPQVANCTNTATFTISFSVSVSPSLEADLGLCDCYANPMKTLQKGNSSADAKRSSNQSILKEISEASILVGHKFFSRDDMVATGFRGHWLNGIDYIRKLCGKLNKDNKYSSPVAVAIMLSGQYQDSVDCSNEVVFTGQGRNDLNGSKRQIKDQVMHCSNLDLKNNMELSVPVRVILEHEYADSHSGKVYTYCGLYKVVRHWSVKKASGFSVSKYRLKRLQGQPKIEIDKSVQVARNVILPPSASGCDCKGKCTNPRSCSCARLNGFDFPYVRIDGGRLIEPKDVVFECGPGCSCGPSCINRVSQHGLKYRLEVYRTASKGWAVRSWDLIPSGAPVCEYFGILRRNDELDNVSENEFIFDIDCWHTMNGIGGRERRQGDGSVSACDPVKKADVKMDESESEFCLDAGSCGNVTRFINHSCMPNLFVQCVLSTHHDIRLARIVLFAADDILPMQELTYDYGYVLDSVVGPDGKVKQSPCYCGTDECRGRFILIIYNDFFGIDVLGWLRDLKLIILSGGTLISCYLLVIIKE</sequence>
<dbReference type="InterPro" id="IPR001214">
    <property type="entry name" value="SET_dom"/>
</dbReference>
<feature type="region of interest" description="Disordered" evidence="8">
    <location>
        <begin position="109"/>
        <end position="137"/>
    </location>
</feature>
<protein>
    <submittedName>
        <fullName evidence="14">Uncharacterized protein</fullName>
    </submittedName>
</protein>
<dbReference type="SMART" id="SM00317">
    <property type="entry name" value="SET"/>
    <property type="match status" value="1"/>
</dbReference>
<dbReference type="GO" id="GO:0042054">
    <property type="term" value="F:histone methyltransferase activity"/>
    <property type="evidence" value="ECO:0007669"/>
    <property type="project" value="InterPro"/>
</dbReference>
<dbReference type="Gene3D" id="2.30.280.10">
    <property type="entry name" value="SRA-YDG"/>
    <property type="match status" value="1"/>
</dbReference>
<dbReference type="PROSITE" id="PS51015">
    <property type="entry name" value="YDG"/>
    <property type="match status" value="1"/>
</dbReference>
<feature type="domain" description="SET" evidence="10">
    <location>
        <begin position="547"/>
        <end position="697"/>
    </location>
</feature>
<proteinExistence type="predicted"/>
<dbReference type="PANTHER" id="PTHR45660:SF94">
    <property type="entry name" value="HISTONE-LYSINE N-METHYLTRANSFERASE, H3 LYSINE-9 SPECIFIC SUVH4"/>
    <property type="match status" value="1"/>
</dbReference>
<gene>
    <name evidence="14" type="ORF">DCAF_LOCUS11050</name>
</gene>
<dbReference type="PROSITE" id="PS50280">
    <property type="entry name" value="SET"/>
    <property type="match status" value="1"/>
</dbReference>
<evidence type="ECO:0000256" key="8">
    <source>
        <dbReference type="SAM" id="MobiDB-lite"/>
    </source>
</evidence>
<feature type="domain" description="Post-SET" evidence="12">
    <location>
        <begin position="711"/>
        <end position="727"/>
    </location>
</feature>
<feature type="compositionally biased region" description="Basic and acidic residues" evidence="8">
    <location>
        <begin position="113"/>
        <end position="137"/>
    </location>
</feature>
<keyword evidence="2" id="KW-0158">Chromosome</keyword>
<dbReference type="SUPFAM" id="SSF88697">
    <property type="entry name" value="PUA domain-like"/>
    <property type="match status" value="1"/>
</dbReference>
<keyword evidence="15" id="KW-1185">Reference proteome</keyword>
<evidence type="ECO:0000259" key="11">
    <source>
        <dbReference type="PROSITE" id="PS50867"/>
    </source>
</evidence>
<keyword evidence="6 7" id="KW-0539">Nucleus</keyword>
<dbReference type="GO" id="GO:0005634">
    <property type="term" value="C:nucleus"/>
    <property type="evidence" value="ECO:0007669"/>
    <property type="project" value="UniProtKB-SubCell"/>
</dbReference>
<keyword evidence="5" id="KW-0949">S-adenosyl-L-methionine</keyword>
<feature type="transmembrane region" description="Helical" evidence="9">
    <location>
        <begin position="748"/>
        <end position="765"/>
    </location>
</feature>
<dbReference type="Proteomes" id="UP001314170">
    <property type="component" value="Unassembled WGS sequence"/>
</dbReference>
<feature type="domain" description="YDG" evidence="13">
    <location>
        <begin position="301"/>
        <end position="456"/>
    </location>
</feature>
<dbReference type="InterPro" id="IPR036987">
    <property type="entry name" value="SRA-YDG_sf"/>
</dbReference>
<feature type="domain" description="Pre-SET" evidence="11">
    <location>
        <begin position="482"/>
        <end position="544"/>
    </location>
</feature>
<dbReference type="InterPro" id="IPR051357">
    <property type="entry name" value="H3K9_HMTase_SUVAR3-9"/>
</dbReference>
<evidence type="ECO:0000256" key="4">
    <source>
        <dbReference type="ARBA" id="ARBA00022679"/>
    </source>
</evidence>
<organism evidence="14 15">
    <name type="scientific">Dovyalis caffra</name>
    <dbReference type="NCBI Taxonomy" id="77055"/>
    <lineage>
        <taxon>Eukaryota</taxon>
        <taxon>Viridiplantae</taxon>
        <taxon>Streptophyta</taxon>
        <taxon>Embryophyta</taxon>
        <taxon>Tracheophyta</taxon>
        <taxon>Spermatophyta</taxon>
        <taxon>Magnoliopsida</taxon>
        <taxon>eudicotyledons</taxon>
        <taxon>Gunneridae</taxon>
        <taxon>Pentapetalae</taxon>
        <taxon>rosids</taxon>
        <taxon>fabids</taxon>
        <taxon>Malpighiales</taxon>
        <taxon>Salicaceae</taxon>
        <taxon>Flacourtieae</taxon>
        <taxon>Dovyalis</taxon>
    </lineage>
</organism>
<evidence type="ECO:0000256" key="1">
    <source>
        <dbReference type="ARBA" id="ARBA00004584"/>
    </source>
</evidence>
<dbReference type="Pfam" id="PF02182">
    <property type="entry name" value="SAD_SRA"/>
    <property type="match status" value="1"/>
</dbReference>
<name>A0AAV1RH22_9ROSI</name>
<evidence type="ECO:0000259" key="13">
    <source>
        <dbReference type="PROSITE" id="PS51015"/>
    </source>
</evidence>
<dbReference type="AlphaFoldDB" id="A0AAV1RH22"/>
<evidence type="ECO:0000256" key="9">
    <source>
        <dbReference type="SAM" id="Phobius"/>
    </source>
</evidence>
<dbReference type="Gene3D" id="2.170.270.10">
    <property type="entry name" value="SET domain"/>
    <property type="match status" value="1"/>
</dbReference>
<dbReference type="GO" id="GO:0003690">
    <property type="term" value="F:double-stranded DNA binding"/>
    <property type="evidence" value="ECO:0007669"/>
    <property type="project" value="TreeGrafter"/>
</dbReference>
<evidence type="ECO:0000256" key="2">
    <source>
        <dbReference type="ARBA" id="ARBA00022454"/>
    </source>
</evidence>
<dbReference type="GO" id="GO:0008270">
    <property type="term" value="F:zinc ion binding"/>
    <property type="evidence" value="ECO:0007669"/>
    <property type="project" value="InterPro"/>
</dbReference>
<feature type="region of interest" description="Disordered" evidence="8">
    <location>
        <begin position="1"/>
        <end position="24"/>
    </location>
</feature>
<dbReference type="SMART" id="SM00468">
    <property type="entry name" value="PreSET"/>
    <property type="match status" value="1"/>
</dbReference>
<evidence type="ECO:0000256" key="6">
    <source>
        <dbReference type="ARBA" id="ARBA00023242"/>
    </source>
</evidence>
<evidence type="ECO:0000313" key="15">
    <source>
        <dbReference type="Proteomes" id="UP001314170"/>
    </source>
</evidence>
<dbReference type="InterPro" id="IPR007728">
    <property type="entry name" value="Pre-SET_dom"/>
</dbReference>
<accession>A0AAV1RH22</accession>
<dbReference type="SUPFAM" id="SSF82199">
    <property type="entry name" value="SET domain"/>
    <property type="match status" value="1"/>
</dbReference>
<dbReference type="PROSITE" id="PS50868">
    <property type="entry name" value="POST_SET"/>
    <property type="match status" value="1"/>
</dbReference>
<keyword evidence="4" id="KW-0808">Transferase</keyword>
<dbReference type="InterPro" id="IPR003616">
    <property type="entry name" value="Post-SET_dom"/>
</dbReference>
<evidence type="ECO:0000259" key="10">
    <source>
        <dbReference type="PROSITE" id="PS50280"/>
    </source>
</evidence>
<comment type="subcellular location">
    <subcellularLocation>
        <location evidence="1">Chromosome</location>
        <location evidence="1">Centromere</location>
    </subcellularLocation>
    <subcellularLocation>
        <location evidence="7">Nucleus</location>
    </subcellularLocation>
</comment>
<evidence type="ECO:0000313" key="14">
    <source>
        <dbReference type="EMBL" id="CAK7336046.1"/>
    </source>
</evidence>
<keyword evidence="9" id="KW-1133">Transmembrane helix</keyword>
<evidence type="ECO:0000256" key="7">
    <source>
        <dbReference type="PROSITE-ProRule" id="PRU00358"/>
    </source>
</evidence>
<dbReference type="PROSITE" id="PS50867">
    <property type="entry name" value="PRE_SET"/>
    <property type="match status" value="1"/>
</dbReference>
<keyword evidence="9" id="KW-0812">Transmembrane</keyword>
<dbReference type="GO" id="GO:0000775">
    <property type="term" value="C:chromosome, centromeric region"/>
    <property type="evidence" value="ECO:0007669"/>
    <property type="project" value="UniProtKB-SubCell"/>
</dbReference>
<evidence type="ECO:0000259" key="12">
    <source>
        <dbReference type="PROSITE" id="PS50868"/>
    </source>
</evidence>
<reference evidence="14 15" key="1">
    <citation type="submission" date="2024-01" db="EMBL/GenBank/DDBJ databases">
        <authorList>
            <person name="Waweru B."/>
        </authorList>
    </citation>
    <scope>NUCLEOTIDE SEQUENCE [LARGE SCALE GENOMIC DNA]</scope>
</reference>
<dbReference type="EMBL" id="CAWUPB010000994">
    <property type="protein sequence ID" value="CAK7336046.1"/>
    <property type="molecule type" value="Genomic_DNA"/>
</dbReference>
<comment type="caution">
    <text evidence="14">The sequence shown here is derived from an EMBL/GenBank/DDBJ whole genome shotgun (WGS) entry which is preliminary data.</text>
</comment>